<dbReference type="RefSeq" id="WP_284197585.1">
    <property type="nucleotide sequence ID" value="NZ_BSOG01000004.1"/>
</dbReference>
<evidence type="ECO:0000313" key="7">
    <source>
        <dbReference type="Proteomes" id="UP001156706"/>
    </source>
</evidence>
<dbReference type="PROSITE" id="PS50110">
    <property type="entry name" value="RESPONSE_REGULATORY"/>
    <property type="match status" value="1"/>
</dbReference>
<dbReference type="Pfam" id="PF00072">
    <property type="entry name" value="Response_reg"/>
    <property type="match status" value="1"/>
</dbReference>
<comment type="caution">
    <text evidence="6">The sequence shown here is derived from an EMBL/GenBank/DDBJ whole genome shotgun (WGS) entry which is preliminary data.</text>
</comment>
<dbReference type="Pfam" id="PF00486">
    <property type="entry name" value="Trans_reg_C"/>
    <property type="match status" value="1"/>
</dbReference>
<dbReference type="InterPro" id="IPR011006">
    <property type="entry name" value="CheY-like_superfamily"/>
</dbReference>
<dbReference type="InterPro" id="IPR001867">
    <property type="entry name" value="OmpR/PhoB-type_DNA-bd"/>
</dbReference>
<evidence type="ECO:0000259" key="5">
    <source>
        <dbReference type="PROSITE" id="PS51755"/>
    </source>
</evidence>
<evidence type="ECO:0000256" key="2">
    <source>
        <dbReference type="PROSITE-ProRule" id="PRU00169"/>
    </source>
</evidence>
<dbReference type="InterPro" id="IPR036388">
    <property type="entry name" value="WH-like_DNA-bd_sf"/>
</dbReference>
<dbReference type="CDD" id="cd00383">
    <property type="entry name" value="trans_reg_C"/>
    <property type="match status" value="1"/>
</dbReference>
<keyword evidence="1 3" id="KW-0238">DNA-binding</keyword>
<proteinExistence type="predicted"/>
<accession>A0ABQ5YIS9</accession>
<protein>
    <submittedName>
        <fullName evidence="6">DNA-binding response regulator</fullName>
    </submittedName>
</protein>
<dbReference type="Gene3D" id="3.40.50.2300">
    <property type="match status" value="1"/>
</dbReference>
<dbReference type="Proteomes" id="UP001156706">
    <property type="component" value="Unassembled WGS sequence"/>
</dbReference>
<dbReference type="InterPro" id="IPR039420">
    <property type="entry name" value="WalR-like"/>
</dbReference>
<dbReference type="SUPFAM" id="SSF52172">
    <property type="entry name" value="CheY-like"/>
    <property type="match status" value="1"/>
</dbReference>
<feature type="domain" description="OmpR/PhoB-type" evidence="5">
    <location>
        <begin position="124"/>
        <end position="223"/>
    </location>
</feature>
<dbReference type="SMART" id="SM00448">
    <property type="entry name" value="REC"/>
    <property type="match status" value="1"/>
</dbReference>
<dbReference type="PANTHER" id="PTHR48111:SF47">
    <property type="entry name" value="TRANSCRIPTIONAL REGULATORY PROTEIN RSTA"/>
    <property type="match status" value="1"/>
</dbReference>
<organism evidence="6 7">
    <name type="scientific">Chitinimonas prasina</name>
    <dbReference type="NCBI Taxonomy" id="1434937"/>
    <lineage>
        <taxon>Bacteria</taxon>
        <taxon>Pseudomonadati</taxon>
        <taxon>Pseudomonadota</taxon>
        <taxon>Betaproteobacteria</taxon>
        <taxon>Neisseriales</taxon>
        <taxon>Chitinibacteraceae</taxon>
        <taxon>Chitinimonas</taxon>
    </lineage>
</organism>
<gene>
    <name evidence="6" type="primary">parR</name>
    <name evidence="6" type="ORF">GCM10007907_33060</name>
</gene>
<evidence type="ECO:0000256" key="3">
    <source>
        <dbReference type="PROSITE-ProRule" id="PRU01091"/>
    </source>
</evidence>
<name>A0ABQ5YIS9_9NEIS</name>
<dbReference type="SUPFAM" id="SSF46894">
    <property type="entry name" value="C-terminal effector domain of the bipartite response regulators"/>
    <property type="match status" value="1"/>
</dbReference>
<dbReference type="Gene3D" id="1.10.10.10">
    <property type="entry name" value="Winged helix-like DNA-binding domain superfamily/Winged helix DNA-binding domain"/>
    <property type="match status" value="1"/>
</dbReference>
<keyword evidence="7" id="KW-1185">Reference proteome</keyword>
<evidence type="ECO:0000256" key="1">
    <source>
        <dbReference type="ARBA" id="ARBA00023125"/>
    </source>
</evidence>
<dbReference type="PROSITE" id="PS51755">
    <property type="entry name" value="OMPR_PHOB"/>
    <property type="match status" value="1"/>
</dbReference>
<dbReference type="GO" id="GO:0003677">
    <property type="term" value="F:DNA binding"/>
    <property type="evidence" value="ECO:0007669"/>
    <property type="project" value="UniProtKB-KW"/>
</dbReference>
<dbReference type="Gene3D" id="6.10.250.690">
    <property type="match status" value="1"/>
</dbReference>
<dbReference type="InterPro" id="IPR001789">
    <property type="entry name" value="Sig_transdc_resp-reg_receiver"/>
</dbReference>
<evidence type="ECO:0000259" key="4">
    <source>
        <dbReference type="PROSITE" id="PS50110"/>
    </source>
</evidence>
<dbReference type="SMART" id="SM00862">
    <property type="entry name" value="Trans_reg_C"/>
    <property type="match status" value="1"/>
</dbReference>
<feature type="domain" description="Response regulatory" evidence="4">
    <location>
        <begin position="3"/>
        <end position="116"/>
    </location>
</feature>
<reference evidence="7" key="1">
    <citation type="journal article" date="2019" name="Int. J. Syst. Evol. Microbiol.">
        <title>The Global Catalogue of Microorganisms (GCM) 10K type strain sequencing project: providing services to taxonomists for standard genome sequencing and annotation.</title>
        <authorList>
            <consortium name="The Broad Institute Genomics Platform"/>
            <consortium name="The Broad Institute Genome Sequencing Center for Infectious Disease"/>
            <person name="Wu L."/>
            <person name="Ma J."/>
        </authorList>
    </citation>
    <scope>NUCLEOTIDE SEQUENCE [LARGE SCALE GENOMIC DNA]</scope>
    <source>
        <strain evidence="7">NBRC 110044</strain>
    </source>
</reference>
<feature type="DNA-binding region" description="OmpR/PhoB-type" evidence="3">
    <location>
        <begin position="124"/>
        <end position="223"/>
    </location>
</feature>
<evidence type="ECO:0000313" key="6">
    <source>
        <dbReference type="EMBL" id="GLR14516.1"/>
    </source>
</evidence>
<keyword evidence="2" id="KW-0597">Phosphoprotein</keyword>
<feature type="modified residue" description="4-aspartylphosphate" evidence="2">
    <location>
        <position position="52"/>
    </location>
</feature>
<sequence>MARILYVEDDIKLSALIRDYLSLHGFEVYCLHRGDQVLPWLARQQADLLLLDLMLPGLDGLEVCRQLRAQQTLPILMLTARGNDIDHVLGLELGADDYIIKPVEPRVLVARIKAVLRRQTGAGSEVLRLGQLNLDRVARRATLGQLELELTSSEFELLYLLTSKAGTVLSRDDIINHLRGIDFDGHDRSADVLVSRLRRKLGDDPREPRCIKTVWNRGYLLLPPEEQR</sequence>
<dbReference type="PANTHER" id="PTHR48111">
    <property type="entry name" value="REGULATOR OF RPOS"/>
    <property type="match status" value="1"/>
</dbReference>
<dbReference type="EMBL" id="BSOG01000004">
    <property type="protein sequence ID" value="GLR14516.1"/>
    <property type="molecule type" value="Genomic_DNA"/>
</dbReference>
<dbReference type="InterPro" id="IPR016032">
    <property type="entry name" value="Sig_transdc_resp-reg_C-effctor"/>
</dbReference>